<dbReference type="Pfam" id="PF00270">
    <property type="entry name" value="DEAD"/>
    <property type="match status" value="1"/>
</dbReference>
<feature type="coiled-coil region" evidence="11">
    <location>
        <begin position="1919"/>
        <end position="1987"/>
    </location>
</feature>
<reference evidence="15 16" key="1">
    <citation type="journal article" date="2022" name="bioRxiv">
        <title>Genomics of Preaxostyla Flagellates Illuminates Evolutionary Transitions and the Path Towards Mitochondrial Loss.</title>
        <authorList>
            <person name="Novak L.V.F."/>
            <person name="Treitli S.C."/>
            <person name="Pyrih J."/>
            <person name="Halakuc P."/>
            <person name="Pipaliya S.V."/>
            <person name="Vacek V."/>
            <person name="Brzon O."/>
            <person name="Soukal P."/>
            <person name="Eme L."/>
            <person name="Dacks J.B."/>
            <person name="Karnkowska A."/>
            <person name="Elias M."/>
            <person name="Hampl V."/>
        </authorList>
    </citation>
    <scope>NUCLEOTIDE SEQUENCE [LARGE SCALE GENOMIC DNA]</scope>
    <source>
        <strain evidence="15">NAU3</strain>
        <tissue evidence="15">Gut</tissue>
    </source>
</reference>
<proteinExistence type="predicted"/>
<dbReference type="Proteomes" id="UP001281761">
    <property type="component" value="Unassembled WGS sequence"/>
</dbReference>
<dbReference type="PANTHER" id="PTHR43519:SF1">
    <property type="entry name" value="ATP-DEPENDENT RNA HELICASE HRPB"/>
    <property type="match status" value="1"/>
</dbReference>
<keyword evidence="16" id="KW-1185">Reference proteome</keyword>
<dbReference type="InterPro" id="IPR044066">
    <property type="entry name" value="TRIAD_supradom"/>
</dbReference>
<feature type="compositionally biased region" description="Basic and acidic residues" evidence="12">
    <location>
        <begin position="2508"/>
        <end position="2522"/>
    </location>
</feature>
<keyword evidence="3" id="KW-0677">Repeat</keyword>
<feature type="compositionally biased region" description="Pro residues" evidence="12">
    <location>
        <begin position="698"/>
        <end position="710"/>
    </location>
</feature>
<evidence type="ECO:0000256" key="7">
    <source>
        <dbReference type="ARBA" id="ARBA00022801"/>
    </source>
</evidence>
<evidence type="ECO:0000256" key="4">
    <source>
        <dbReference type="ARBA" id="ARBA00022741"/>
    </source>
</evidence>
<dbReference type="Gene3D" id="1.10.1410.10">
    <property type="match status" value="1"/>
</dbReference>
<dbReference type="EMBL" id="JARBJD010000030">
    <property type="protein sequence ID" value="KAK2959320.1"/>
    <property type="molecule type" value="Genomic_DNA"/>
</dbReference>
<dbReference type="SUPFAM" id="SSF57850">
    <property type="entry name" value="RING/U-box"/>
    <property type="match status" value="1"/>
</dbReference>
<comment type="caution">
    <text evidence="15">The sequence shown here is derived from an EMBL/GenBank/DDBJ whole genome shotgun (WGS) entry which is preliminary data.</text>
</comment>
<dbReference type="SUPFAM" id="SSF81631">
    <property type="entry name" value="PAP/OAS1 substrate-binding domain"/>
    <property type="match status" value="1"/>
</dbReference>
<evidence type="ECO:0000256" key="11">
    <source>
        <dbReference type="SAM" id="Coils"/>
    </source>
</evidence>
<dbReference type="SMART" id="SM00487">
    <property type="entry name" value="DEXDc"/>
    <property type="match status" value="1"/>
</dbReference>
<feature type="domain" description="Helicase ATP-binding" evidence="13">
    <location>
        <begin position="903"/>
        <end position="1071"/>
    </location>
</feature>
<dbReference type="PROSITE" id="PS51873">
    <property type="entry name" value="TRIAD"/>
    <property type="match status" value="1"/>
</dbReference>
<feature type="region of interest" description="Disordered" evidence="12">
    <location>
        <begin position="2497"/>
        <end position="2535"/>
    </location>
</feature>
<feature type="domain" description="RING-type" evidence="14">
    <location>
        <begin position="2264"/>
        <end position="2508"/>
    </location>
</feature>
<keyword evidence="7" id="KW-0378">Hydrolase</keyword>
<feature type="coiled-coil region" evidence="11">
    <location>
        <begin position="32"/>
        <end position="95"/>
    </location>
</feature>
<gene>
    <name evidence="15" type="ORF">BLNAU_5629</name>
</gene>
<dbReference type="PROSITE" id="PS51192">
    <property type="entry name" value="HELICASE_ATP_BIND_1"/>
    <property type="match status" value="1"/>
</dbReference>
<sequence length="2535" mass="288672">MKRFDQTMTKTDNRENVVKQLRDSILVEKLHRQRLEEEYEIECQRMKKVIQDNEERAVSDKMIFTDQMKQLVAKKEELRLEIETRQKEIDTMKTRDWKQFELELEMESATNQCILSTKGPEPVSVHSALVEENKSLRKERDRLRDRVAQLEVQISNWEKKQKDAIREKKIRMKETKEVRTTLERHVSERQAYLDSLLQEQRKQDISRVLHYAGLFRVNRYILDHHSDFYCPSNNSIQFYNPPQIKLTEPPIKQYIEAFLADKNVQSNPSTYRMIELFRLRLERIIKNKCHQGCRLLSYGSTKTGLLTSNSRLDFTIVTDNPKDTPQLILSALIPSLSQMPFSLIKYDGSAHFPMILASCNEPLMIIPDLPPNQPTTLSINFNQRVTTFNGELVKAYCSCDQRVSKFLIFIKHWAKGWDINDSGRGTLSNYAWTLIGIGFLQLVQPAILPNLQSDEYISASNPALVINTVVDDIQIRFSKDPEPWLSLRAGLLPNTTDASFQRSPRQVNTASLSSLFFGFLDFFDSFKLSMAFSIRHGRLLNTNSIAGSLQGEQAKGCYTIIDPFRISTNVAARQHKSIIVRSAFRKSLDIIKTSSLNDLLHPSEEKRKELVPFDNRVNLSPPPPHLLPPPHLPPPPHHPPTNPLLIHQGRRLSPSNLRTFLQLKIRSVSHSSLGLLHLLNTLQLRISILQRISVPQLSQPPPPPQQPPTNPLLIHQGRRLSPSSRSSASPPRPTDHPGRRHSPSPHSSTSPPPPPHTLQPPPISYPEQKTAILNDIQAILTKHSLFKDDIRTTFLQLLAPLDYFCRSNEWMESMTLISSSLNNISTRLPRSLSQNNVEQIKLDLVRIFSAISTFTAFMTGNDTREAKVIEDKLFRIVFSPEKFDWNTKVYAVYDKHTEFLTTPHPFLNFKSSTGSGKTRCSPFIFAIKAIRDNLQRPIFIMTQPSSAIVDDKIADFTRILGDSVLLSTRPHEILGLLRQQITKPVVALLSPFNAVKLLVKAEQRKLDLIGRARFCLDEIHERSVDTDILIAKLGEKCRANPFPLQVLMMSATPDERILKCFPSISHVTLSDSQLFPIHDTKKEVERLLDTTKVAAEEVVEILAGMVSGLREKGHFIVFTSTNSRMNEIDKDIRSRISPKTQPVFRNVNVLENMGEILEDKHQFDSFLSKTIRNNTTTTFVMIVKYAGFISSTAKELIKQEMRQYPNLIKIIIGTEAIESSVTIDNLAAVVDCGIHNQASYDRAKGLTILTEEPISKKSQTQRRGRVGRTRDGVCVQIMIKGKPLINELPPSILTSDIAGDILRLRGIDLDLETIQNLPDPIPIVDINRYISELMIMGALDSRTHKLTDTGRELAVFSKLSPFLASSILTTKSKVMVRSEEERMIVELVCFFTVLVFSSSHLVTNENNSHLCSNFCEDSDIVTLMLTLLQMRKHKGSMKDNATKYGLSGKEAPRLIFDMMDLMKKRAKDVAPNTIWEKIEEYCSEREKLMGTIQTLIGYIRARNYSYISCREASFLTITDCMNSPILNYQGHHSLSFSEDERSVILVHNRPGQTGVSCPENCYIFEISHNTTTNKNYGGLLHRNTTKPNKCHPISIKCEASLNNPFTRPLLSAYLESSEQFVGMFKSYNITGLDAGTELCILSQHPDSAMVSAIPKNENGCAILQKAVDSVRLLLPYVGRTVLLQHEVLNCAVALTSYGSDEMNSKTFFFKDTKLRPYSMTQRSIDFLVQHRRFLASKNDEIVIAITGESLSIPLADSETPQHKQDNLFDPCVSSKATSVFSTIPFYFNHLVVLTELTIPDVNPLTWTRQTIHAEYTTKQYLIHTANRIMRGTIDVQSSTNLLLFHDPRDHLIVNGVVPQLPPDVQLDQTRSHYLPITSTIEQYAMFLNMNKSLTQPINLRGFTTDTELQRGPRVPKKEMSFEEREIERNNHRIQEISSELTRLSDSWKLSKDKTTIKLQQAQLNEERRNLIDQNKDLRRQKQQSQVHYIPFSQIASFLKESTLGWLLKSDTINGIVSIMVKNEDNNGTIKGKIDELCRTTTNMESIPLVGVTIHHRTDSGLKKNDFVSKISSVTQKFGAIVVYQKEYQESKSQQYHGDLFVQLLSSDFLLTFVAELERALVGEILTPLVFPSAIVPRCVMNRSLVQNCIHDWLTHHNLTMINRKGNKWGGPKEQVDRAHTLLSDPVNHPHIPFLQKTLDDSFDMHQAKKILFRQLRGKNEQSRWAIDIHNRHLFIPSSVSETEYETVMGSIGASTPSETEEEQVELLGDYLYCDDVTKRSKRSLNVYHRDGTIQMRPFCLDCLEDHFNETTKSYQVGGRKQPRMTAIISNPTTLSLLSLVECSDVTTSQQPERWPMVPLAQQMVAFLDEPSLKPMMQIWMSVNGQAALRKSPKIVCCPEHPTLLMPRPPRGNRISCSHLGCKLFLCENCGQWHPPHQCKNKLVPPLGYRFCPKCNCISYKENGCNHVRCNQCEIHYCYYCGLFSATDARSVYTHMGSQNGAHDSNPPDYRKSKGENVSDSELRTFYSKLPHLNPD</sequence>
<evidence type="ECO:0000259" key="14">
    <source>
        <dbReference type="PROSITE" id="PS51873"/>
    </source>
</evidence>
<evidence type="ECO:0000256" key="3">
    <source>
        <dbReference type="ARBA" id="ARBA00022737"/>
    </source>
</evidence>
<organism evidence="15 16">
    <name type="scientific">Blattamonas nauphoetae</name>
    <dbReference type="NCBI Taxonomy" id="2049346"/>
    <lineage>
        <taxon>Eukaryota</taxon>
        <taxon>Metamonada</taxon>
        <taxon>Preaxostyla</taxon>
        <taxon>Oxymonadida</taxon>
        <taxon>Blattamonas</taxon>
    </lineage>
</organism>
<dbReference type="SUPFAM" id="SSF81301">
    <property type="entry name" value="Nucleotidyltransferase"/>
    <property type="match status" value="1"/>
</dbReference>
<feature type="coiled-coil region" evidence="11">
    <location>
        <begin position="126"/>
        <end position="167"/>
    </location>
</feature>
<keyword evidence="1" id="KW-0808">Transferase</keyword>
<dbReference type="Gene3D" id="3.30.460.10">
    <property type="entry name" value="Beta Polymerase, domain 2"/>
    <property type="match status" value="1"/>
</dbReference>
<keyword evidence="10" id="KW-0067">ATP-binding</keyword>
<keyword evidence="11" id="KW-0175">Coiled coil</keyword>
<evidence type="ECO:0000313" key="16">
    <source>
        <dbReference type="Proteomes" id="UP001281761"/>
    </source>
</evidence>
<dbReference type="InterPro" id="IPR043519">
    <property type="entry name" value="NT_sf"/>
</dbReference>
<evidence type="ECO:0000256" key="1">
    <source>
        <dbReference type="ARBA" id="ARBA00022679"/>
    </source>
</evidence>
<dbReference type="InterPro" id="IPR014001">
    <property type="entry name" value="Helicase_ATP-bd"/>
</dbReference>
<dbReference type="InterPro" id="IPR011545">
    <property type="entry name" value="DEAD/DEAH_box_helicase_dom"/>
</dbReference>
<name>A0ABQ9Y6D4_9EUKA</name>
<evidence type="ECO:0000256" key="9">
    <source>
        <dbReference type="ARBA" id="ARBA00022833"/>
    </source>
</evidence>
<evidence type="ECO:0000256" key="2">
    <source>
        <dbReference type="ARBA" id="ARBA00022723"/>
    </source>
</evidence>
<feature type="compositionally biased region" description="Pro residues" evidence="12">
    <location>
        <begin position="620"/>
        <end position="642"/>
    </location>
</feature>
<evidence type="ECO:0000256" key="8">
    <source>
        <dbReference type="ARBA" id="ARBA00022806"/>
    </source>
</evidence>
<evidence type="ECO:0000259" key="13">
    <source>
        <dbReference type="PROSITE" id="PS51192"/>
    </source>
</evidence>
<evidence type="ECO:0000256" key="6">
    <source>
        <dbReference type="ARBA" id="ARBA00022786"/>
    </source>
</evidence>
<feature type="compositionally biased region" description="Pro residues" evidence="12">
    <location>
        <begin position="750"/>
        <end position="764"/>
    </location>
</feature>
<protein>
    <submittedName>
        <fullName evidence="15">Zinc finger, C2H2 type family protein</fullName>
    </submittedName>
</protein>
<evidence type="ECO:0000256" key="12">
    <source>
        <dbReference type="SAM" id="MobiDB-lite"/>
    </source>
</evidence>
<keyword evidence="6" id="KW-0833">Ubl conjugation pathway</keyword>
<dbReference type="SUPFAM" id="SSF52540">
    <property type="entry name" value="P-loop containing nucleoside triphosphate hydrolases"/>
    <property type="match status" value="1"/>
</dbReference>
<keyword evidence="9" id="KW-0862">Zinc</keyword>
<keyword evidence="2" id="KW-0479">Metal-binding</keyword>
<keyword evidence="4" id="KW-0547">Nucleotide-binding</keyword>
<feature type="region of interest" description="Disordered" evidence="12">
    <location>
        <begin position="614"/>
        <end position="648"/>
    </location>
</feature>
<feature type="region of interest" description="Disordered" evidence="12">
    <location>
        <begin position="695"/>
        <end position="766"/>
    </location>
</feature>
<dbReference type="Gene3D" id="3.40.50.300">
    <property type="entry name" value="P-loop containing nucleotide triphosphate hydrolases"/>
    <property type="match status" value="2"/>
</dbReference>
<keyword evidence="5" id="KW-0863">Zinc-finger</keyword>
<evidence type="ECO:0000256" key="10">
    <source>
        <dbReference type="ARBA" id="ARBA00022840"/>
    </source>
</evidence>
<accession>A0ABQ9Y6D4</accession>
<dbReference type="InterPro" id="IPR001650">
    <property type="entry name" value="Helicase_C-like"/>
</dbReference>
<dbReference type="SMART" id="SM00490">
    <property type="entry name" value="HELICc"/>
    <property type="match status" value="1"/>
</dbReference>
<dbReference type="InterPro" id="IPR027417">
    <property type="entry name" value="P-loop_NTPase"/>
</dbReference>
<feature type="compositionally biased region" description="Low complexity" evidence="12">
    <location>
        <begin position="719"/>
        <end position="729"/>
    </location>
</feature>
<keyword evidence="8" id="KW-0347">Helicase</keyword>
<evidence type="ECO:0000313" key="15">
    <source>
        <dbReference type="EMBL" id="KAK2959320.1"/>
    </source>
</evidence>
<evidence type="ECO:0000256" key="5">
    <source>
        <dbReference type="ARBA" id="ARBA00022771"/>
    </source>
</evidence>
<dbReference type="PANTHER" id="PTHR43519">
    <property type="entry name" value="ATP-DEPENDENT RNA HELICASE HRPB"/>
    <property type="match status" value="1"/>
</dbReference>